<dbReference type="Gene3D" id="3.50.30.30">
    <property type="match status" value="1"/>
</dbReference>
<dbReference type="Pfam" id="PF04389">
    <property type="entry name" value="Peptidase_M28"/>
    <property type="match status" value="1"/>
</dbReference>
<dbReference type="EMBL" id="CP141614">
    <property type="protein sequence ID" value="WRP13823.1"/>
    <property type="molecule type" value="Genomic_DNA"/>
</dbReference>
<proteinExistence type="predicted"/>
<sequence length="619" mass="67481">MQPMRSNETTQVSRERQDDTTPREWRRLSPDERALMASITGDEAWRLVERFATLVRESGSEDERRAARYVVERLREAGVPVEVYTPTLYLSLPRGAEVRVDAPGQAAIRAKTPSFSASTGPGGRRGPLVYVPSGFARGSADLFESGLDGSGRRDLEGAVALTEGLPLPQKVTDLEARGAVAAIFISPGERIHEAICTPVWGGPDLDNQHRRPKLAVAAVSRSDGERLAAAAREAAGGGRRLEVTVVTRLEEGLYPCPVVVATIPGAVEPERFVLLHGHLDSWHVGVGDNAVGDGALLEIARALWQHRAALRRSVRVAWWPGHSQGRYAGSTWYADAFGVELAERCVAHVNCDSPGCRWAEVLQDVSWTPELEGLVKEVVRDLTGQEVGGGRPPRAGDYSFNNLGISAAFMLSSTMPEEIRRAKGYYGVGGCGGNVEWHTEDDDLEVADRELLVRDTRIYALAVWRLANAEVLPLDVRAAVADMRQAAQAYARKLEGRPAARSVLDGVFDELDRLEAALESMETARQAGRIGVGPLNETLMKVSRILVRLHFAREGAFRQDPALPVPPLPDLAVAAERLAESPEESVEAFFATNSLVRGRNRVVYGLREARRLVEALAAL</sequence>
<keyword evidence="4" id="KW-1185">Reference proteome</keyword>
<dbReference type="Proteomes" id="UP001333102">
    <property type="component" value="Chromosome"/>
</dbReference>
<dbReference type="InterPro" id="IPR039373">
    <property type="entry name" value="Peptidase_M28B"/>
</dbReference>
<dbReference type="PANTHER" id="PTHR10404">
    <property type="entry name" value="N-ACETYLATED-ALPHA-LINKED ACIDIC DIPEPTIDASE"/>
    <property type="match status" value="1"/>
</dbReference>
<dbReference type="InterPro" id="IPR007484">
    <property type="entry name" value="Peptidase_M28"/>
</dbReference>
<organism evidence="3 4">
    <name type="scientific">Geochorda subterranea</name>
    <dbReference type="NCBI Taxonomy" id="3109564"/>
    <lineage>
        <taxon>Bacteria</taxon>
        <taxon>Bacillati</taxon>
        <taxon>Bacillota</taxon>
        <taxon>Limnochordia</taxon>
        <taxon>Limnochordales</taxon>
        <taxon>Geochordaceae</taxon>
        <taxon>Geochorda</taxon>
    </lineage>
</organism>
<reference evidence="4" key="1">
    <citation type="submission" date="2023-12" db="EMBL/GenBank/DDBJ databases">
        <title>Novel isolates from deep terrestrial aquifers shed light on the physiology and ecology of the class Limnochordia.</title>
        <authorList>
            <person name="Karnachuk O.V."/>
            <person name="Lukina A.P."/>
            <person name="Avakyan M.R."/>
            <person name="Kadnikov V."/>
            <person name="Begmatov S."/>
            <person name="Beletsky A.V."/>
            <person name="Mardanov A.V."/>
            <person name="Ravin N.V."/>
        </authorList>
    </citation>
    <scope>NUCLEOTIDE SEQUENCE [LARGE SCALE GENOMIC DNA]</scope>
    <source>
        <strain evidence="4">LN</strain>
    </source>
</reference>
<dbReference type="SUPFAM" id="SSF52025">
    <property type="entry name" value="PA domain"/>
    <property type="match status" value="1"/>
</dbReference>
<dbReference type="InterPro" id="IPR046450">
    <property type="entry name" value="PA_dom_sf"/>
</dbReference>
<evidence type="ECO:0000313" key="3">
    <source>
        <dbReference type="EMBL" id="WRP13823.1"/>
    </source>
</evidence>
<accession>A0ABZ1BMR0</accession>
<feature type="region of interest" description="Disordered" evidence="1">
    <location>
        <begin position="1"/>
        <end position="28"/>
    </location>
</feature>
<dbReference type="RefSeq" id="WP_324668079.1">
    <property type="nucleotide sequence ID" value="NZ_CP141614.1"/>
</dbReference>
<evidence type="ECO:0000259" key="2">
    <source>
        <dbReference type="Pfam" id="PF04389"/>
    </source>
</evidence>
<protein>
    <submittedName>
        <fullName evidence="3">M28 family peptidase</fullName>
    </submittedName>
</protein>
<dbReference type="SUPFAM" id="SSF53187">
    <property type="entry name" value="Zn-dependent exopeptidases"/>
    <property type="match status" value="1"/>
</dbReference>
<evidence type="ECO:0000313" key="4">
    <source>
        <dbReference type="Proteomes" id="UP001333102"/>
    </source>
</evidence>
<feature type="compositionally biased region" description="Polar residues" evidence="1">
    <location>
        <begin position="1"/>
        <end position="12"/>
    </location>
</feature>
<feature type="domain" description="Peptidase M28" evidence="2">
    <location>
        <begin position="259"/>
        <end position="456"/>
    </location>
</feature>
<dbReference type="PANTHER" id="PTHR10404:SF46">
    <property type="entry name" value="VACUOLAR PROTEIN SORTING-ASSOCIATED PROTEIN 70"/>
    <property type="match status" value="1"/>
</dbReference>
<name>A0ABZ1BMR0_9FIRM</name>
<feature type="compositionally biased region" description="Basic and acidic residues" evidence="1">
    <location>
        <begin position="13"/>
        <end position="28"/>
    </location>
</feature>
<evidence type="ECO:0000256" key="1">
    <source>
        <dbReference type="SAM" id="MobiDB-lite"/>
    </source>
</evidence>
<gene>
    <name evidence="3" type="ORF">VLY81_10300</name>
</gene>
<dbReference type="Gene3D" id="3.40.630.10">
    <property type="entry name" value="Zn peptidases"/>
    <property type="match status" value="1"/>
</dbReference>